<name>A0A1J4RPU9_9BACT</name>
<comment type="catalytic activity">
    <reaction evidence="7">
        <text>adenosine(1518)/adenosine(1519) in 16S rRNA + 4 S-adenosyl-L-methionine = N(6)-dimethyladenosine(1518)/N(6)-dimethyladenosine(1519) in 16S rRNA + 4 S-adenosyl-L-homocysteine + 4 H(+)</text>
        <dbReference type="Rhea" id="RHEA:19609"/>
        <dbReference type="Rhea" id="RHEA-COMP:10232"/>
        <dbReference type="Rhea" id="RHEA-COMP:10233"/>
        <dbReference type="ChEBI" id="CHEBI:15378"/>
        <dbReference type="ChEBI" id="CHEBI:57856"/>
        <dbReference type="ChEBI" id="CHEBI:59789"/>
        <dbReference type="ChEBI" id="CHEBI:74411"/>
        <dbReference type="ChEBI" id="CHEBI:74493"/>
        <dbReference type="EC" id="2.1.1.182"/>
    </reaction>
</comment>
<dbReference type="InterPro" id="IPR001737">
    <property type="entry name" value="KsgA/Erm"/>
</dbReference>
<reference evidence="10 11" key="1">
    <citation type="journal article" date="2016" name="Environ. Microbiol.">
        <title>Genomic resolution of a cold subsurface aquifer community provides metabolic insights for novel microbes adapted to high CO concentrations.</title>
        <authorList>
            <person name="Probst A.J."/>
            <person name="Castelle C.J."/>
            <person name="Singh A."/>
            <person name="Brown C.T."/>
            <person name="Anantharaman K."/>
            <person name="Sharon I."/>
            <person name="Hug L.A."/>
            <person name="Burstein D."/>
            <person name="Emerson J.B."/>
            <person name="Thomas B.C."/>
            <person name="Banfield J.F."/>
        </authorList>
    </citation>
    <scope>NUCLEOTIDE SEQUENCE [LARGE SCALE GENOMIC DNA]</scope>
    <source>
        <strain evidence="10">CG1_02_42_45</strain>
    </source>
</reference>
<feature type="binding site" evidence="7 8">
    <location>
        <position position="101"/>
    </location>
    <ligand>
        <name>S-adenosyl-L-methionine</name>
        <dbReference type="ChEBI" id="CHEBI:59789"/>
    </ligand>
</feature>
<feature type="binding site" evidence="7 8">
    <location>
        <position position="148"/>
    </location>
    <ligand>
        <name>S-adenosyl-L-methionine</name>
        <dbReference type="ChEBI" id="CHEBI:59789"/>
    </ligand>
</feature>
<evidence type="ECO:0000313" key="10">
    <source>
        <dbReference type="EMBL" id="OIN89435.1"/>
    </source>
</evidence>
<dbReference type="SUPFAM" id="SSF53335">
    <property type="entry name" value="S-adenosyl-L-methionine-dependent methyltransferases"/>
    <property type="match status" value="1"/>
</dbReference>
<dbReference type="Gene3D" id="1.10.8.100">
    <property type="entry name" value="Ribosomal RNA adenine dimethylase-like, domain 2"/>
    <property type="match status" value="1"/>
</dbReference>
<evidence type="ECO:0000256" key="7">
    <source>
        <dbReference type="HAMAP-Rule" id="MF_00607"/>
    </source>
</evidence>
<protein>
    <recommendedName>
        <fullName evidence="7">Ribosomal RNA small subunit methyltransferase A</fullName>
        <ecNumber evidence="7">2.1.1.182</ecNumber>
    </recommendedName>
    <alternativeName>
        <fullName evidence="7">16S rRNA (adenine(1518)-N(6)/adenine(1519)-N(6))-dimethyltransferase</fullName>
    </alternativeName>
    <alternativeName>
        <fullName evidence="7">16S rRNA dimethyladenosine transferase</fullName>
    </alternativeName>
    <alternativeName>
        <fullName evidence="7">16S rRNA dimethylase</fullName>
    </alternativeName>
    <alternativeName>
        <fullName evidence="7">S-adenosylmethionine-6-N', N'-adenosyl(rRNA) dimethyltransferase</fullName>
    </alternativeName>
</protein>
<dbReference type="EC" id="2.1.1.182" evidence="7"/>
<evidence type="ECO:0000259" key="9">
    <source>
        <dbReference type="SMART" id="SM00650"/>
    </source>
</evidence>
<keyword evidence="4 7" id="KW-0808">Transferase</keyword>
<dbReference type="SMART" id="SM00650">
    <property type="entry name" value="rADc"/>
    <property type="match status" value="1"/>
</dbReference>
<evidence type="ECO:0000256" key="5">
    <source>
        <dbReference type="ARBA" id="ARBA00022691"/>
    </source>
</evidence>
<keyword evidence="2 7" id="KW-0698">rRNA processing</keyword>
<evidence type="ECO:0000256" key="6">
    <source>
        <dbReference type="ARBA" id="ARBA00022884"/>
    </source>
</evidence>
<feature type="binding site" evidence="7 8">
    <location>
        <position position="53"/>
    </location>
    <ligand>
        <name>S-adenosyl-L-methionine</name>
        <dbReference type="ChEBI" id="CHEBI:59789"/>
    </ligand>
</feature>
<keyword evidence="3 7" id="KW-0489">Methyltransferase</keyword>
<evidence type="ECO:0000256" key="2">
    <source>
        <dbReference type="ARBA" id="ARBA00022552"/>
    </source>
</evidence>
<evidence type="ECO:0000256" key="8">
    <source>
        <dbReference type="PROSITE-ProRule" id="PRU01026"/>
    </source>
</evidence>
<dbReference type="InterPro" id="IPR023165">
    <property type="entry name" value="rRNA_Ade_diMease-like_C"/>
</dbReference>
<dbReference type="InterPro" id="IPR029063">
    <property type="entry name" value="SAM-dependent_MTases_sf"/>
</dbReference>
<dbReference type="Proteomes" id="UP000182753">
    <property type="component" value="Unassembled WGS sequence"/>
</dbReference>
<evidence type="ECO:0000313" key="11">
    <source>
        <dbReference type="Proteomes" id="UP000182753"/>
    </source>
</evidence>
<feature type="binding site" evidence="7 8">
    <location>
        <position position="74"/>
    </location>
    <ligand>
        <name>S-adenosyl-L-methionine</name>
        <dbReference type="ChEBI" id="CHEBI:59789"/>
    </ligand>
</feature>
<feature type="binding site" evidence="7 8">
    <location>
        <position position="26"/>
    </location>
    <ligand>
        <name>S-adenosyl-L-methionine</name>
        <dbReference type="ChEBI" id="CHEBI:59789"/>
    </ligand>
</feature>
<feature type="domain" description="Ribosomal RNA adenine methylase transferase N-terminal" evidence="9">
    <location>
        <begin position="33"/>
        <end position="245"/>
    </location>
</feature>
<dbReference type="PROSITE" id="PS51689">
    <property type="entry name" value="SAM_RNA_A_N6_MT"/>
    <property type="match status" value="1"/>
</dbReference>
<proteinExistence type="inferred from homology"/>
<dbReference type="EMBL" id="MNUJ01000040">
    <property type="protein sequence ID" value="OIN89435.1"/>
    <property type="molecule type" value="Genomic_DNA"/>
</dbReference>
<comment type="subcellular location">
    <subcellularLocation>
        <location evidence="7">Cytoplasm</location>
    </subcellularLocation>
</comment>
<gene>
    <name evidence="7" type="primary">rsmA</name>
    <name evidence="7" type="synonym">ksgA</name>
    <name evidence="10" type="ORF">AUJ40_01895</name>
</gene>
<dbReference type="GO" id="GO:0005829">
    <property type="term" value="C:cytosol"/>
    <property type="evidence" value="ECO:0007669"/>
    <property type="project" value="TreeGrafter"/>
</dbReference>
<dbReference type="GO" id="GO:0052908">
    <property type="term" value="F:16S rRNA (adenine(1518)-N(6)/adenine(1519)-N(6))-dimethyltransferase activity"/>
    <property type="evidence" value="ECO:0007669"/>
    <property type="project" value="UniProtKB-EC"/>
</dbReference>
<dbReference type="PANTHER" id="PTHR11727">
    <property type="entry name" value="DIMETHYLADENOSINE TRANSFERASE"/>
    <property type="match status" value="1"/>
</dbReference>
<evidence type="ECO:0000256" key="3">
    <source>
        <dbReference type="ARBA" id="ARBA00022603"/>
    </source>
</evidence>
<dbReference type="AlphaFoldDB" id="A0A1J4RPU9"/>
<dbReference type="InterPro" id="IPR020598">
    <property type="entry name" value="rRNA_Ade_methylase_Trfase_N"/>
</dbReference>
<dbReference type="GO" id="GO:0003723">
    <property type="term" value="F:RNA binding"/>
    <property type="evidence" value="ECO:0007669"/>
    <property type="project" value="UniProtKB-UniRule"/>
</dbReference>
<sequence>MREKRNTQSKFLQKYHFRPSKKLGQNFLISQKVLYKIIGASDLSANDIVLEIGPGLGILTIELARRVKKVIAVEKDKRMVEALKKILAENKIENVEITQGDILKLIPNDQVRIQKKYPTINPQKLDIGAWDFFRDSGLGIGHYKVIANIPYYLTSPLIRKLLESDNPPQSMTLMIQKEVAQRICASPAKIFAGQKFRRASPPRMSLLSVSVQFYAVPKIISYVSRESFWPQPEVDSAIIKITPSPLAFPISQLEKKYKNTFRDHFFKIVHAGFSHPRKQLANNLSTELKISRQKIENFLEKVQLKPTQRAEELTVDNWRILTVLIVENIV</sequence>
<dbReference type="HAMAP" id="MF_00607">
    <property type="entry name" value="16SrRNA_methyltr_A"/>
    <property type="match status" value="1"/>
</dbReference>
<dbReference type="PANTHER" id="PTHR11727:SF7">
    <property type="entry name" value="DIMETHYLADENOSINE TRANSFERASE-RELATED"/>
    <property type="match status" value="1"/>
</dbReference>
<organism evidence="10 11">
    <name type="scientific">Candidatus Berkelbacteria bacterium CG1_02_42_45</name>
    <dbReference type="NCBI Taxonomy" id="1805036"/>
    <lineage>
        <taxon>Bacteria</taxon>
        <taxon>Candidatus Berkelbacteria</taxon>
    </lineage>
</organism>
<dbReference type="InterPro" id="IPR011530">
    <property type="entry name" value="rRNA_adenine_dimethylase"/>
</dbReference>
<comment type="similarity">
    <text evidence="7">Belongs to the class I-like SAM-binding methyltransferase superfamily. rRNA adenine N(6)-methyltransferase family. RsmA subfamily.</text>
</comment>
<evidence type="ECO:0000256" key="4">
    <source>
        <dbReference type="ARBA" id="ARBA00022679"/>
    </source>
</evidence>
<dbReference type="NCBIfam" id="TIGR00755">
    <property type="entry name" value="ksgA"/>
    <property type="match status" value="1"/>
</dbReference>
<comment type="caution">
    <text evidence="10">The sequence shown here is derived from an EMBL/GenBank/DDBJ whole genome shotgun (WGS) entry which is preliminary data.</text>
</comment>
<comment type="function">
    <text evidence="7">Specifically dimethylates two adjacent adenosines (A1518 and A1519) in the loop of a conserved hairpin near the 3'-end of 16S rRNA in the 30S particle. May play a critical role in biogenesis of 30S subunits.</text>
</comment>
<dbReference type="PROSITE" id="PS01131">
    <property type="entry name" value="RRNA_A_DIMETH"/>
    <property type="match status" value="1"/>
</dbReference>
<dbReference type="Gene3D" id="3.40.50.150">
    <property type="entry name" value="Vaccinia Virus protein VP39"/>
    <property type="match status" value="1"/>
</dbReference>
<dbReference type="CDD" id="cd02440">
    <property type="entry name" value="AdoMet_MTases"/>
    <property type="match status" value="1"/>
</dbReference>
<feature type="binding site" evidence="7 8">
    <location>
        <position position="28"/>
    </location>
    <ligand>
        <name>S-adenosyl-L-methionine</name>
        <dbReference type="ChEBI" id="CHEBI:59789"/>
    </ligand>
</feature>
<dbReference type="InterPro" id="IPR020596">
    <property type="entry name" value="rRNA_Ade_Mease_Trfase_CS"/>
</dbReference>
<evidence type="ECO:0000256" key="1">
    <source>
        <dbReference type="ARBA" id="ARBA00022490"/>
    </source>
</evidence>
<accession>A0A1J4RPU9</accession>
<keyword evidence="5 7" id="KW-0949">S-adenosyl-L-methionine</keyword>
<keyword evidence="1 7" id="KW-0963">Cytoplasm</keyword>
<dbReference type="Pfam" id="PF00398">
    <property type="entry name" value="RrnaAD"/>
    <property type="match status" value="1"/>
</dbReference>
<keyword evidence="6 7" id="KW-0694">RNA-binding</keyword>